<feature type="region of interest" description="Disordered" evidence="1">
    <location>
        <begin position="1543"/>
        <end position="1566"/>
    </location>
</feature>
<keyword evidence="3" id="KW-1185">Reference proteome</keyword>
<feature type="region of interest" description="Disordered" evidence="1">
    <location>
        <begin position="1365"/>
        <end position="1443"/>
    </location>
</feature>
<feature type="compositionally biased region" description="Acidic residues" evidence="1">
    <location>
        <begin position="602"/>
        <end position="620"/>
    </location>
</feature>
<reference evidence="3" key="1">
    <citation type="journal article" date="2008" name="Nat. Genet.">
        <title>The Pristionchus pacificus genome provides a unique perspective on nematode lifestyle and parasitism.</title>
        <authorList>
            <person name="Dieterich C."/>
            <person name="Clifton S.W."/>
            <person name="Schuster L.N."/>
            <person name="Chinwalla A."/>
            <person name="Delehaunty K."/>
            <person name="Dinkelacker I."/>
            <person name="Fulton L."/>
            <person name="Fulton R."/>
            <person name="Godfrey J."/>
            <person name="Minx P."/>
            <person name="Mitreva M."/>
            <person name="Roeseler W."/>
            <person name="Tian H."/>
            <person name="Witte H."/>
            <person name="Yang S.P."/>
            <person name="Wilson R.K."/>
            <person name="Sommer R.J."/>
        </authorList>
    </citation>
    <scope>NUCLEOTIDE SEQUENCE [LARGE SCALE GENOMIC DNA]</scope>
    <source>
        <strain evidence="3">PS312</strain>
    </source>
</reference>
<feature type="compositionally biased region" description="Basic and acidic residues" evidence="1">
    <location>
        <begin position="338"/>
        <end position="371"/>
    </location>
</feature>
<accession>A0A2A6B3C4</accession>
<feature type="compositionally biased region" description="Basic and acidic residues" evidence="1">
    <location>
        <begin position="842"/>
        <end position="853"/>
    </location>
</feature>
<feature type="compositionally biased region" description="Low complexity" evidence="1">
    <location>
        <begin position="319"/>
        <end position="329"/>
    </location>
</feature>
<feature type="compositionally biased region" description="Basic and acidic residues" evidence="1">
    <location>
        <begin position="1042"/>
        <end position="1056"/>
    </location>
</feature>
<feature type="compositionally biased region" description="Basic and acidic residues" evidence="1">
    <location>
        <begin position="1843"/>
        <end position="1862"/>
    </location>
</feature>
<feature type="compositionally biased region" description="Basic and acidic residues" evidence="1">
    <location>
        <begin position="716"/>
        <end position="741"/>
    </location>
</feature>
<feature type="compositionally biased region" description="Polar residues" evidence="1">
    <location>
        <begin position="308"/>
        <end position="318"/>
    </location>
</feature>
<feature type="compositionally biased region" description="Basic and acidic residues" evidence="1">
    <location>
        <begin position="512"/>
        <end position="535"/>
    </location>
</feature>
<accession>A0A8R1YCG3</accession>
<sequence>MAKGRKLSGKEKQDAEANNDDAGDAAEESEDEDWKGRRFTAEECVGCRHVLPFHSYQALGYHLTLRHACGTPDKPNNGWWNCLLCFEVRPSREKIVCHMHAAHGGVDLDHVEKRVKEYRMNPQARSTRSPSMEPRRRQLEPATSVHAGIEERDRTIVEGDETMDEEHVEEEEKEEVQIEGEYQGATEDVEEPNYQERSNEEKDETVKEKEKKDEEENRGEGTSATEEEGDIPEMQIQIHDIIVADETEKEEMKGEDKTEQPIPSPVSSGINPPVVPSPASKKDVRRSSEKKDRMEKPEIRKDEGGEESASNLSSTEADPSQSLSLPPSESVRRSRLSKKIDAHESAKETRNAKKGQGDRKPAHFTRGRDSATEVYEEMGEKGEKETEAMMADNNFCKKEEKEDEPIDRSVFLASRVQPLVPRLAFKNYFIVEKKSKIVNKVEISKDEGDGKGPTNSGSRELDHAQTTDPLSVSSSKLSRRSRVSKKNDAHEKNKAPEDKDARDEEKEEEPVDLNHRRNKVKEAEEEKEIVEKIDEQAEAMEEQPDKAESASLSSGNDVLKVDGEEKVEEEEQIDTKADEVDETIEDTAEGKPSSRSDTTEKGEEEQGETEEEETMEETEEGTPALVSSGNDTPEEDGEEKEEKEKQIQSKTVEQKEDMEELAEIEPAPHSSGNNRPKVDGAEKGENREAKSDEIEEAVEDSAEGKPATLSSQNDTPKADEKDEGEKDEQIQSKTVEQKEDVMEREDEDSARPSISRSTAETAGEEQKEMEEQRETKIDEHKETGEARVEEEALTGVSNGVVLKPSLKVDGEERNKEKKKKMEDRERAGKDKPRRVSFPDLPPTERTREHEKSAMKRQSLDQGGYGGMRPEIKRSLKEVEIQRKNEQKGWKAQGSSKNRSLVEEEAERRRKRLSKVQAPVPPKLLVVKSKEKLIMEDRMKRLAEEMRGAAMKGRVSDGNPTIHRKSDDTIADEAVTMPSPFSCRDDSPKEAEERSRERKEQTEEEKEERARRRLEVFGPGCLKETQEEMREEETVQPAADSSDGSRHSANEWTERIRKGMMKPLDPKKATDTEYNENSHPYCRLICQLQWERFRNGRRSSSSYTIVECEVMEEMEKEQMEEEARERHWIENKERYEEEERKRKEEEEEERKRKEVEEEIRKKEEEEIRKKKEAKYRENLERSEDSRLLKRVGGSTFALIKEAEKREMEMEESWRKVKYAVSSVDSTRYPMTEEENKQLMDPNLGGILSRLRRSISPSPEPEETQEQRPRVPLPLPPYLQYVLPASLLPTDERLLLEQLESARRISYRMIRLDVSPTEPVPKRLLQWKKWHKDDPRLTHPTSPPLPVNLNRNGVPISIPISATPISAEGSAHRQESHVPLPPPRISPVVDVKPTLPTRPLQCKKELTDDPRTRKRDQSTSSPLTATPHAVAPPAQGTAHRPELSAPLPPLHNSVCQPYQAVVPTYLDDITSAPHIFPIKSEHPHQPVDGLVAQPNHTPSPLLPSQRTFHINPLVPFHLQVPTLGHCSSLTADPVLQQPYCVDGSIKEEPLSPRPNSPISAPLPTPPPTGHQDVLSAMLRPLVVSKEEEAPKEAKKFIDSLRQDARAKGLGQPDHPAQVKQEEVTDQMEIVRLEEQLLKQLQSLDAVERQKFLDIYGIPSRPSDDSVGSQRKDSREDVDVVSRSDQSRSPANLDEISKGFEEYVRSNSELYPRLNRLFNSGMPGAAVADSRSLLHSLEESCHRSLIDQRFPTDRDYRSSSFSLKPQAYRSMTESSNSAAEYPTDSFESGMDWSGRGDSRSRDAAAQLPLVNIPSTSKSYDWSQQYEEEGSRPNSPVDRRQRGHRYSSKDYYRSDSRWNRNEYERRERRHSRSRSPIGYEENERRRDSARHRMSFYECDRTSFRTHIPVDVRYGMDTQAGLTTSSPHSSGNSAQFGSTRSFHYERSISNDSASSSPKTSHSSSAHSSYSMSELASFPFSSSQAAILGHDGNGNPIYASCNAAAESFKQRDEDQVASAFSNTQSLLHYPTYNWGANDYPSSSASIAPINNDEEDIDGIPIPSPTKEQRMKEDKQQELIRRMHNSRRQNNQ</sequence>
<protein>
    <submittedName>
        <fullName evidence="2">Uncharacterized protein</fullName>
    </submittedName>
</protein>
<feature type="compositionally biased region" description="Pro residues" evidence="1">
    <location>
        <begin position="1549"/>
        <end position="1566"/>
    </location>
</feature>
<evidence type="ECO:0000313" key="2">
    <source>
        <dbReference type="EnsemblMetazoa" id="PPA03580.1"/>
    </source>
</evidence>
<evidence type="ECO:0000256" key="1">
    <source>
        <dbReference type="SAM" id="MobiDB-lite"/>
    </source>
</evidence>
<feature type="compositionally biased region" description="Basic residues" evidence="1">
    <location>
        <begin position="2075"/>
        <end position="2085"/>
    </location>
</feature>
<feature type="compositionally biased region" description="Basic and acidic residues" evidence="1">
    <location>
        <begin position="676"/>
        <end position="692"/>
    </location>
</feature>
<feature type="compositionally biased region" description="Basic and acidic residues" evidence="1">
    <location>
        <begin position="1400"/>
        <end position="1415"/>
    </location>
</feature>
<feature type="compositionally biased region" description="Basic and acidic residues" evidence="1">
    <location>
        <begin position="640"/>
        <end position="655"/>
    </location>
</feature>
<organism evidence="2 3">
    <name type="scientific">Pristionchus pacificus</name>
    <name type="common">Parasitic nematode worm</name>
    <dbReference type="NCBI Taxonomy" id="54126"/>
    <lineage>
        <taxon>Eukaryota</taxon>
        <taxon>Metazoa</taxon>
        <taxon>Ecdysozoa</taxon>
        <taxon>Nematoda</taxon>
        <taxon>Chromadorea</taxon>
        <taxon>Rhabditida</taxon>
        <taxon>Rhabditina</taxon>
        <taxon>Diplogasteromorpha</taxon>
        <taxon>Diplogasteroidea</taxon>
        <taxon>Neodiplogasteridae</taxon>
        <taxon>Pristionchus</taxon>
    </lineage>
</organism>
<feature type="compositionally biased region" description="Basic and acidic residues" evidence="1">
    <location>
        <begin position="485"/>
        <end position="504"/>
    </location>
</feature>
<feature type="region of interest" description="Disordered" evidence="1">
    <location>
        <begin position="1942"/>
        <end position="1961"/>
    </location>
</feature>
<name>A0A2A6B3C4_PRIPA</name>
<feature type="compositionally biased region" description="Basic and acidic residues" evidence="1">
    <location>
        <begin position="197"/>
        <end position="219"/>
    </location>
</feature>
<feature type="compositionally biased region" description="Basic and acidic residues" evidence="1">
    <location>
        <begin position="280"/>
        <end position="303"/>
    </location>
</feature>
<feature type="compositionally biased region" description="Low complexity" evidence="1">
    <location>
        <begin position="1947"/>
        <end position="1961"/>
    </location>
</feature>
<feature type="region of interest" description="Disordered" evidence="1">
    <location>
        <begin position="2035"/>
        <end position="2085"/>
    </location>
</feature>
<feature type="compositionally biased region" description="Basic and acidic residues" evidence="1">
    <location>
        <begin position="764"/>
        <end position="790"/>
    </location>
</feature>
<gene>
    <name evidence="2" type="primary">WBGene00093134</name>
</gene>
<feature type="compositionally biased region" description="Basic and acidic residues" evidence="1">
    <location>
        <begin position="588"/>
        <end position="601"/>
    </location>
</feature>
<reference evidence="2" key="2">
    <citation type="submission" date="2022-06" db="UniProtKB">
        <authorList>
            <consortium name="EnsemblMetazoa"/>
        </authorList>
    </citation>
    <scope>IDENTIFICATION</scope>
    <source>
        <strain evidence="2">PS312</strain>
    </source>
</reference>
<feature type="compositionally biased region" description="Acidic residues" evidence="1">
    <location>
        <begin position="158"/>
        <end position="178"/>
    </location>
</feature>
<feature type="compositionally biased region" description="Basic and acidic residues" evidence="1">
    <location>
        <begin position="250"/>
        <end position="259"/>
    </location>
</feature>
<feature type="compositionally biased region" description="Polar residues" evidence="1">
    <location>
        <begin position="1755"/>
        <end position="1775"/>
    </location>
</feature>
<feature type="region of interest" description="Disordered" evidence="1">
    <location>
        <begin position="949"/>
        <end position="1074"/>
    </location>
</feature>
<feature type="compositionally biased region" description="Polar residues" evidence="1">
    <location>
        <begin position="1809"/>
        <end position="1821"/>
    </location>
</feature>
<proteinExistence type="predicted"/>
<feature type="region of interest" description="Disordered" evidence="1">
    <location>
        <begin position="1751"/>
        <end position="1884"/>
    </location>
</feature>
<feature type="compositionally biased region" description="Basic and acidic residues" evidence="1">
    <location>
        <begin position="2060"/>
        <end position="2074"/>
    </location>
</feature>
<evidence type="ECO:0000313" key="3">
    <source>
        <dbReference type="Proteomes" id="UP000005239"/>
    </source>
</evidence>
<feature type="region of interest" description="Disordered" evidence="1">
    <location>
        <begin position="1116"/>
        <end position="1182"/>
    </location>
</feature>
<feature type="region of interest" description="Disordered" evidence="1">
    <location>
        <begin position="1655"/>
        <end position="1691"/>
    </location>
</feature>
<feature type="compositionally biased region" description="Basic and acidic residues" evidence="1">
    <location>
        <begin position="869"/>
        <end position="888"/>
    </location>
</feature>
<feature type="compositionally biased region" description="Basic and acidic residues" evidence="1">
    <location>
        <begin position="1120"/>
        <end position="1182"/>
    </location>
</feature>
<feature type="compositionally biased region" description="Acidic residues" evidence="1">
    <location>
        <begin position="17"/>
        <end position="33"/>
    </location>
</feature>
<feature type="compositionally biased region" description="Basic and acidic residues" evidence="1">
    <location>
        <begin position="806"/>
        <end position="830"/>
    </location>
</feature>
<feature type="compositionally biased region" description="Basic and acidic residues" evidence="1">
    <location>
        <begin position="148"/>
        <end position="157"/>
    </location>
</feature>
<feature type="compositionally biased region" description="Basic and acidic residues" evidence="1">
    <location>
        <begin position="1667"/>
        <end position="1683"/>
    </location>
</feature>
<feature type="region of interest" description="Disordered" evidence="1">
    <location>
        <begin position="1"/>
        <end position="34"/>
    </location>
</feature>
<feature type="region of interest" description="Disordered" evidence="1">
    <location>
        <begin position="120"/>
        <end position="384"/>
    </location>
</feature>
<feature type="compositionally biased region" description="Basic and acidic residues" evidence="1">
    <location>
        <begin position="982"/>
        <end position="1014"/>
    </location>
</feature>
<dbReference type="EnsemblMetazoa" id="PPA03580.1">
    <property type="protein sequence ID" value="PPA03580.1"/>
    <property type="gene ID" value="WBGene00093134"/>
</dbReference>
<feature type="region of interest" description="Disordered" evidence="1">
    <location>
        <begin position="439"/>
        <end position="915"/>
    </location>
</feature>
<dbReference type="Proteomes" id="UP000005239">
    <property type="component" value="Unassembled WGS sequence"/>
</dbReference>